<feature type="domain" description="ShKT" evidence="2">
    <location>
        <begin position="194"/>
        <end position="229"/>
    </location>
</feature>
<dbReference type="Pfam" id="PF01400">
    <property type="entry name" value="Astacin"/>
    <property type="match status" value="1"/>
</dbReference>
<name>Q69HP3_CIOIN</name>
<dbReference type="InterPro" id="IPR024079">
    <property type="entry name" value="MetalloPept_cat_dom_sf"/>
</dbReference>
<organism evidence="4">
    <name type="scientific">Ciona intestinalis</name>
    <name type="common">Transparent sea squirt</name>
    <name type="synonym">Ascidia intestinalis</name>
    <dbReference type="NCBI Taxonomy" id="7719"/>
    <lineage>
        <taxon>Eukaryota</taxon>
        <taxon>Metazoa</taxon>
        <taxon>Chordata</taxon>
        <taxon>Tunicata</taxon>
        <taxon>Ascidiacea</taxon>
        <taxon>Phlebobranchia</taxon>
        <taxon>Cionidae</taxon>
        <taxon>Ciona</taxon>
    </lineage>
</organism>
<evidence type="ECO:0000259" key="3">
    <source>
        <dbReference type="PROSITE" id="PS51864"/>
    </source>
</evidence>
<dbReference type="PROSITE" id="PS51670">
    <property type="entry name" value="SHKT"/>
    <property type="match status" value="3"/>
</dbReference>
<evidence type="ECO:0000256" key="1">
    <source>
        <dbReference type="PROSITE-ProRule" id="PRU01005"/>
    </source>
</evidence>
<feature type="domain" description="Peptidase M12A" evidence="3">
    <location>
        <begin position="1"/>
        <end position="57"/>
    </location>
</feature>
<accession>Q69HP3</accession>
<reference evidence="4" key="1">
    <citation type="journal article" date="2003" name="DNA Res.">
        <title>Identification and sequence of seventy-nine new transcripts expressed in hemocytes of Ciona intestinalis, three of which may be involved in characteristic cell-cell communication.</title>
        <authorList>
            <person name="Terajima D."/>
            <person name="Yamada S."/>
            <person name="Uchino R."/>
            <person name="Ikawa S."/>
            <person name="Ikeda M."/>
            <person name="Shida K."/>
            <person name="Arai Y."/>
            <person name="Wang H.G."/>
            <person name="Satoh N."/>
            <person name="Satake M."/>
        </authorList>
    </citation>
    <scope>NUCLEOTIDE SEQUENCE</scope>
</reference>
<dbReference type="EMBL" id="AY261872">
    <property type="protein sequence ID" value="AAP91738.1"/>
    <property type="molecule type" value="mRNA"/>
</dbReference>
<dbReference type="Gene3D" id="1.10.10.1940">
    <property type="match status" value="3"/>
</dbReference>
<dbReference type="PANTHER" id="PTHR21724">
    <property type="entry name" value="SHKT DOMAIN-CONTAINING PROTEIN"/>
    <property type="match status" value="1"/>
</dbReference>
<dbReference type="InterPro" id="IPR001506">
    <property type="entry name" value="Peptidase_M12A"/>
</dbReference>
<dbReference type="Gene3D" id="3.40.390.10">
    <property type="entry name" value="Collagenase (Catalytic Domain)"/>
    <property type="match status" value="1"/>
</dbReference>
<keyword evidence="4" id="KW-0645">Protease</keyword>
<feature type="domain" description="ShKT" evidence="2">
    <location>
        <begin position="148"/>
        <end position="183"/>
    </location>
</feature>
<dbReference type="Pfam" id="PF01549">
    <property type="entry name" value="ShK"/>
    <property type="match status" value="3"/>
</dbReference>
<dbReference type="GO" id="GO:0006508">
    <property type="term" value="P:proteolysis"/>
    <property type="evidence" value="ECO:0007669"/>
    <property type="project" value="UniProtKB-KW"/>
</dbReference>
<dbReference type="PROSITE" id="PS51864">
    <property type="entry name" value="ASTACIN"/>
    <property type="match status" value="1"/>
</dbReference>
<dbReference type="AlphaFoldDB" id="Q69HP3"/>
<feature type="domain" description="ShKT" evidence="2">
    <location>
        <begin position="82"/>
        <end position="118"/>
    </location>
</feature>
<keyword evidence="4" id="KW-0378">Hydrolase</keyword>
<dbReference type="InterPro" id="IPR003582">
    <property type="entry name" value="ShKT_dom"/>
</dbReference>
<keyword evidence="4" id="KW-0482">Metalloprotease</keyword>
<proteinExistence type="evidence at transcript level"/>
<sequence>YGSDYDPDSVMHYGGNFFSKNGRPTIINKATGRAVNYQRRDFSRQDLLQLNRKYECSSYQGQQSEGFPVAATTTTPAQTGPCEDRSPQLCDSWVDAGYCTRFYVTYMRENCRMSCGFCTGGTTTTTTTTPAPTTTTTTTTVATTQSTCSDERRSCSAWVDLGYCEGSFANFMRNNCARSCGHCSEGSESSSTNCVNEVSICSTWVRAGYCTEVFVDYMRRNCAKACGFCSAVNA</sequence>
<evidence type="ECO:0000259" key="2">
    <source>
        <dbReference type="PROSITE" id="PS51670"/>
    </source>
</evidence>
<dbReference type="PANTHER" id="PTHR21724:SF109">
    <property type="entry name" value="SHKT DOMAIN-CONTAINING PROTEIN"/>
    <property type="match status" value="1"/>
</dbReference>
<comment type="caution">
    <text evidence="1">Lacks conserved residue(s) required for the propagation of feature annotation.</text>
</comment>
<dbReference type="SUPFAM" id="SSF55486">
    <property type="entry name" value="Metalloproteases ('zincins'), catalytic domain"/>
    <property type="match status" value="1"/>
</dbReference>
<evidence type="ECO:0000313" key="4">
    <source>
        <dbReference type="EMBL" id="AAP91738.1"/>
    </source>
</evidence>
<protein>
    <submittedName>
        <fullName evidence="4">Zinc metalloprotease-like</fullName>
    </submittedName>
</protein>
<feature type="non-terminal residue" evidence="4">
    <location>
        <position position="1"/>
    </location>
</feature>
<dbReference type="SMART" id="SM00254">
    <property type="entry name" value="ShKT"/>
    <property type="match status" value="3"/>
</dbReference>
<dbReference type="GO" id="GO:0004222">
    <property type="term" value="F:metalloendopeptidase activity"/>
    <property type="evidence" value="ECO:0007669"/>
    <property type="project" value="InterPro"/>
</dbReference>